<evidence type="ECO:0000313" key="2">
    <source>
        <dbReference type="Proteomes" id="UP001241169"/>
    </source>
</evidence>
<reference evidence="1 2" key="1">
    <citation type="submission" date="2016-10" db="EMBL/GenBank/DDBJ databases">
        <title>The genome sequence of Colletotrichum fioriniae PJ7.</title>
        <authorList>
            <person name="Baroncelli R."/>
        </authorList>
    </citation>
    <scope>NUCLEOTIDE SEQUENCE [LARGE SCALE GENOMIC DNA]</scope>
    <source>
        <strain evidence="1 2">IMI 384185</strain>
    </source>
</reference>
<proteinExistence type="predicted"/>
<organism evidence="1 2">
    <name type="scientific">Colletotrichum paranaense</name>
    <dbReference type="NCBI Taxonomy" id="1914294"/>
    <lineage>
        <taxon>Eukaryota</taxon>
        <taxon>Fungi</taxon>
        <taxon>Dikarya</taxon>
        <taxon>Ascomycota</taxon>
        <taxon>Pezizomycotina</taxon>
        <taxon>Sordariomycetes</taxon>
        <taxon>Hypocreomycetidae</taxon>
        <taxon>Glomerellales</taxon>
        <taxon>Glomerellaceae</taxon>
        <taxon>Colletotrichum</taxon>
        <taxon>Colletotrichum acutatum species complex</taxon>
    </lineage>
</organism>
<dbReference type="EMBL" id="MOPA01000016">
    <property type="protein sequence ID" value="KAK1521727.1"/>
    <property type="molecule type" value="Genomic_DNA"/>
</dbReference>
<dbReference type="GeneID" id="85382793"/>
<keyword evidence="2" id="KW-1185">Reference proteome</keyword>
<dbReference type="Proteomes" id="UP001241169">
    <property type="component" value="Unassembled WGS sequence"/>
</dbReference>
<protein>
    <submittedName>
        <fullName evidence="1">Uncharacterized protein</fullName>
    </submittedName>
</protein>
<sequence length="232" mass="25815">MNEWLDRPREWVRHRDFSHGKLSRRGPFCVSTAADGTSSLGRRRCFFPFHHHPPSHTSFSYPSPTCSSFPLTFGSAPYTLIPRPSLICKGQLAIAEKLTIDHPPPSWPFSFSCDSDLLSHSHPPPIKGNTAGSFVAPCFFLFVSSTLPFLRLFCLSSCSCKVVARLRHKTIHLYCLCLISSPSPFAQSITFEPMNDRTASISLGFCGREESCKTCETYSPTGHAFYLASRGS</sequence>
<dbReference type="RefSeq" id="XP_060342357.1">
    <property type="nucleotide sequence ID" value="XM_060498894.1"/>
</dbReference>
<comment type="caution">
    <text evidence="1">The sequence shown here is derived from an EMBL/GenBank/DDBJ whole genome shotgun (WGS) entry which is preliminary data.</text>
</comment>
<gene>
    <name evidence="1" type="ORF">CPAR01_14644</name>
</gene>
<name>A0ABQ9S130_9PEZI</name>
<evidence type="ECO:0000313" key="1">
    <source>
        <dbReference type="EMBL" id="KAK1521727.1"/>
    </source>
</evidence>
<accession>A0ABQ9S130</accession>